<organism evidence="2 3">
    <name type="scientific">Chlamydomonas eustigma</name>
    <dbReference type="NCBI Taxonomy" id="1157962"/>
    <lineage>
        <taxon>Eukaryota</taxon>
        <taxon>Viridiplantae</taxon>
        <taxon>Chlorophyta</taxon>
        <taxon>core chlorophytes</taxon>
        <taxon>Chlorophyceae</taxon>
        <taxon>CS clade</taxon>
        <taxon>Chlamydomonadales</taxon>
        <taxon>Chlamydomonadaceae</taxon>
        <taxon>Chlamydomonas</taxon>
    </lineage>
</organism>
<dbReference type="SUPFAM" id="SSF52768">
    <property type="entry name" value="Arginase/deacetylase"/>
    <property type="match status" value="1"/>
</dbReference>
<dbReference type="GO" id="GO:0040029">
    <property type="term" value="P:epigenetic regulation of gene expression"/>
    <property type="evidence" value="ECO:0007669"/>
    <property type="project" value="TreeGrafter"/>
</dbReference>
<dbReference type="GO" id="GO:0004407">
    <property type="term" value="F:histone deacetylase activity"/>
    <property type="evidence" value="ECO:0007669"/>
    <property type="project" value="TreeGrafter"/>
</dbReference>
<dbReference type="InterPro" id="IPR023696">
    <property type="entry name" value="Ureohydrolase_dom_sf"/>
</dbReference>
<proteinExistence type="predicted"/>
<evidence type="ECO:0000259" key="1">
    <source>
        <dbReference type="Pfam" id="PF00850"/>
    </source>
</evidence>
<dbReference type="PANTHER" id="PTHR10625">
    <property type="entry name" value="HISTONE DEACETYLASE HDAC1-RELATED"/>
    <property type="match status" value="1"/>
</dbReference>
<evidence type="ECO:0000313" key="2">
    <source>
        <dbReference type="EMBL" id="GAX75795.1"/>
    </source>
</evidence>
<reference evidence="2 3" key="1">
    <citation type="submission" date="2017-08" db="EMBL/GenBank/DDBJ databases">
        <title>Acidophilic green algal genome provides insights into adaptation to an acidic environment.</title>
        <authorList>
            <person name="Hirooka S."/>
            <person name="Hirose Y."/>
            <person name="Kanesaki Y."/>
            <person name="Higuchi S."/>
            <person name="Fujiwara T."/>
            <person name="Onuma R."/>
            <person name="Era A."/>
            <person name="Ohbayashi R."/>
            <person name="Uzuka A."/>
            <person name="Nozaki H."/>
            <person name="Yoshikawa H."/>
            <person name="Miyagishima S.Y."/>
        </authorList>
    </citation>
    <scope>NUCLEOTIDE SEQUENCE [LARGE SCALE GENOMIC DNA]</scope>
    <source>
        <strain evidence="2 3">NIES-2499</strain>
    </source>
</reference>
<protein>
    <recommendedName>
        <fullName evidence="1">Histone deacetylase domain-containing protein</fullName>
    </recommendedName>
</protein>
<evidence type="ECO:0000313" key="3">
    <source>
        <dbReference type="Proteomes" id="UP000232323"/>
    </source>
</evidence>
<feature type="domain" description="Histone deacetylase" evidence="1">
    <location>
        <begin position="36"/>
        <end position="316"/>
    </location>
</feature>
<dbReference type="EMBL" id="BEGY01000014">
    <property type="protein sequence ID" value="GAX75795.1"/>
    <property type="molecule type" value="Genomic_DNA"/>
</dbReference>
<dbReference type="InterPro" id="IPR023801">
    <property type="entry name" value="His_deacetylse_dom"/>
</dbReference>
<comment type="caution">
    <text evidence="2">The sequence shown here is derived from an EMBL/GenBank/DDBJ whole genome shotgun (WGS) entry which is preliminary data.</text>
</comment>
<dbReference type="OrthoDB" id="424012at2759"/>
<dbReference type="GO" id="GO:0005737">
    <property type="term" value="C:cytoplasm"/>
    <property type="evidence" value="ECO:0007669"/>
    <property type="project" value="TreeGrafter"/>
</dbReference>
<dbReference type="AlphaFoldDB" id="A0A250WYD3"/>
<accession>A0A250WYD3</accession>
<sequence length="384" mass="42547">MSAENTTGYVWHELYMWHDQGPLASVSSYLQPVRHWEGPETKRRLHNLLSASGLLDELQMIKPRPATIEEVARVHDLSYLKRMKACSDDDSKGHHNLGHEANLAPGGYDIAMLAAGGALAALKAVMEASVRNAYVLVRPPGHHAERDRPMGFCFINNIAVVAAHAIQEYGLSRVAIVDWDVHHGNGTQHMFEEEDRVLFISIHQDRLYPHDTGHVSEKGKGSGEGFTINIPLPPGSGSGAYKAAFERVVIPALDAYEPELILVSCGFDAAYLDPLSHIMLSSEDFRFMMKEVKEVARRHSKGRLICLHEGGYSELYVPFCGLASIEELSGISTQVQDPCLSEVQSFGYHELQLHQNSAISQAEEVLHVLLERVEQKHITGSTTV</sequence>
<gene>
    <name evidence="2" type="ORF">CEUSTIGMA_g3238.t1</name>
</gene>
<dbReference type="GO" id="GO:0000118">
    <property type="term" value="C:histone deacetylase complex"/>
    <property type="evidence" value="ECO:0007669"/>
    <property type="project" value="TreeGrafter"/>
</dbReference>
<dbReference type="Gene3D" id="3.40.800.20">
    <property type="entry name" value="Histone deacetylase domain"/>
    <property type="match status" value="1"/>
</dbReference>
<dbReference type="InterPro" id="IPR000286">
    <property type="entry name" value="HDACs"/>
</dbReference>
<dbReference type="Proteomes" id="UP000232323">
    <property type="component" value="Unassembled WGS sequence"/>
</dbReference>
<dbReference type="PANTHER" id="PTHR10625:SF31">
    <property type="entry name" value="HISTONE DEACETYLASE DOMAIN-CONTAINING PROTEIN"/>
    <property type="match status" value="1"/>
</dbReference>
<dbReference type="Pfam" id="PF00850">
    <property type="entry name" value="Hist_deacetyl"/>
    <property type="match status" value="1"/>
</dbReference>
<dbReference type="STRING" id="1157962.A0A250WYD3"/>
<dbReference type="InterPro" id="IPR037138">
    <property type="entry name" value="His_deacetylse_dom_sf"/>
</dbReference>
<dbReference type="PRINTS" id="PR01270">
    <property type="entry name" value="HDASUPER"/>
</dbReference>
<keyword evidence="3" id="KW-1185">Reference proteome</keyword>
<name>A0A250WYD3_9CHLO</name>
<dbReference type="CDD" id="cd09996">
    <property type="entry name" value="HDAC_classII_1"/>
    <property type="match status" value="1"/>
</dbReference>